<sequence length="147" mass="15219">MSKNCCGSNNQIMILACSGGSNVGQLSNQAAVELTQEEFGKMFCLAGVGGHLSGFVQSAKDVPTLIAIDGCPVGCAKAILEHAEVPLKNHVVITDLGIEKNKDFNLKESEINAVKKAVKQLYANDAASRMSPSNANMAGGCSCGGNC</sequence>
<dbReference type="AlphaFoldDB" id="A0A1W1HIK8"/>
<reference evidence="1 2" key="1">
    <citation type="submission" date="2017-03" db="EMBL/GenBank/DDBJ databases">
        <authorList>
            <person name="Afonso C.L."/>
            <person name="Miller P.J."/>
            <person name="Scott M.A."/>
            <person name="Spackman E."/>
            <person name="Goraichik I."/>
            <person name="Dimitrov K.M."/>
            <person name="Suarez D.L."/>
            <person name="Swayne D.E."/>
        </authorList>
    </citation>
    <scope>NUCLEOTIDE SEQUENCE [LARGE SCALE GENOMIC DNA]</scope>
    <source>
        <strain evidence="1">PRJEB14757</strain>
    </source>
</reference>
<dbReference type="STRING" id="1246637.MTBBW1_620006"/>
<dbReference type="OrthoDB" id="2111735at2"/>
<organism evidence="1 2">
    <name type="scientific">Desulfamplus magnetovallimortis</name>
    <dbReference type="NCBI Taxonomy" id="1246637"/>
    <lineage>
        <taxon>Bacteria</taxon>
        <taxon>Pseudomonadati</taxon>
        <taxon>Thermodesulfobacteriota</taxon>
        <taxon>Desulfobacteria</taxon>
        <taxon>Desulfobacterales</taxon>
        <taxon>Desulfobacteraceae</taxon>
        <taxon>Desulfamplus</taxon>
    </lineage>
</organism>
<accession>A0A1W1HIK8</accession>
<dbReference type="PIRSF" id="PIRSF037181">
    <property type="entry name" value="DGC"/>
    <property type="match status" value="1"/>
</dbReference>
<dbReference type="RefSeq" id="WP_080801740.1">
    <property type="nucleotide sequence ID" value="NZ_LT828542.1"/>
</dbReference>
<dbReference type="EMBL" id="FWEV01000306">
    <property type="protein sequence ID" value="SLM32263.1"/>
    <property type="molecule type" value="Genomic_DNA"/>
</dbReference>
<gene>
    <name evidence="1" type="ORF">MTBBW1_620006</name>
</gene>
<evidence type="ECO:0000313" key="1">
    <source>
        <dbReference type="EMBL" id="SLM32263.1"/>
    </source>
</evidence>
<dbReference type="InterPro" id="IPR014958">
    <property type="entry name" value="DGC"/>
</dbReference>
<name>A0A1W1HIK8_9BACT</name>
<proteinExistence type="predicted"/>
<keyword evidence="2" id="KW-1185">Reference proteome</keyword>
<protein>
    <recommendedName>
        <fullName evidence="3">Zinc-binding protein</fullName>
    </recommendedName>
</protein>
<evidence type="ECO:0000313" key="2">
    <source>
        <dbReference type="Proteomes" id="UP000191931"/>
    </source>
</evidence>
<dbReference type="Proteomes" id="UP000191931">
    <property type="component" value="Unassembled WGS sequence"/>
</dbReference>
<dbReference type="Pfam" id="PF08859">
    <property type="entry name" value="DGC"/>
    <property type="match status" value="1"/>
</dbReference>
<dbReference type="PROSITE" id="PS51257">
    <property type="entry name" value="PROKAR_LIPOPROTEIN"/>
    <property type="match status" value="1"/>
</dbReference>
<evidence type="ECO:0008006" key="3">
    <source>
        <dbReference type="Google" id="ProtNLM"/>
    </source>
</evidence>